<sequence>MENIETRISKIEERNKNVESDKAWETSWTRKTMIVLFTYLVIGLYLTAISVVNPWINAIVPVIGFILSTISLNKIKYYWVKKWNKTKA</sequence>
<evidence type="ECO:0000313" key="2">
    <source>
        <dbReference type="EMBL" id="KKR31738.1"/>
    </source>
</evidence>
<protein>
    <recommendedName>
        <fullName evidence="4">2TM domain-containing protein</fullName>
    </recommendedName>
</protein>
<comment type="caution">
    <text evidence="2">The sequence shown here is derived from an EMBL/GenBank/DDBJ whole genome shotgun (WGS) entry which is preliminary data.</text>
</comment>
<feature type="transmembrane region" description="Helical" evidence="1">
    <location>
        <begin position="32"/>
        <end position="52"/>
    </location>
</feature>
<organism evidence="2 3">
    <name type="scientific">Candidatus Falkowbacteria bacterium GW2011_GWF2_39_8</name>
    <dbReference type="NCBI Taxonomy" id="1618642"/>
    <lineage>
        <taxon>Bacteria</taxon>
        <taxon>Candidatus Falkowiibacteriota</taxon>
    </lineage>
</organism>
<keyword evidence="1" id="KW-1133">Transmembrane helix</keyword>
<accession>A0A0G0PV15</accession>
<keyword evidence="1" id="KW-0812">Transmembrane</keyword>
<dbReference type="Proteomes" id="UP000034137">
    <property type="component" value="Unassembled WGS sequence"/>
</dbReference>
<keyword evidence="1" id="KW-0472">Membrane</keyword>
<dbReference type="EMBL" id="LBXO01000052">
    <property type="protein sequence ID" value="KKR31738.1"/>
    <property type="molecule type" value="Genomic_DNA"/>
</dbReference>
<dbReference type="AlphaFoldDB" id="A0A0G0PV15"/>
<feature type="transmembrane region" description="Helical" evidence="1">
    <location>
        <begin position="58"/>
        <end position="79"/>
    </location>
</feature>
<gene>
    <name evidence="2" type="ORF">UT64_C0052G0001</name>
</gene>
<evidence type="ECO:0000256" key="1">
    <source>
        <dbReference type="SAM" id="Phobius"/>
    </source>
</evidence>
<name>A0A0G0PV15_9BACT</name>
<reference evidence="2 3" key="1">
    <citation type="journal article" date="2015" name="Nature">
        <title>rRNA introns, odd ribosomes, and small enigmatic genomes across a large radiation of phyla.</title>
        <authorList>
            <person name="Brown C.T."/>
            <person name="Hug L.A."/>
            <person name="Thomas B.C."/>
            <person name="Sharon I."/>
            <person name="Castelle C.J."/>
            <person name="Singh A."/>
            <person name="Wilkins M.J."/>
            <person name="Williams K.H."/>
            <person name="Banfield J.F."/>
        </authorList>
    </citation>
    <scope>NUCLEOTIDE SEQUENCE [LARGE SCALE GENOMIC DNA]</scope>
</reference>
<proteinExistence type="predicted"/>
<evidence type="ECO:0000313" key="3">
    <source>
        <dbReference type="Proteomes" id="UP000034137"/>
    </source>
</evidence>
<evidence type="ECO:0008006" key="4">
    <source>
        <dbReference type="Google" id="ProtNLM"/>
    </source>
</evidence>